<dbReference type="InterPro" id="IPR000673">
    <property type="entry name" value="Sig_transdc_resp-reg_Me-estase"/>
</dbReference>
<keyword evidence="12" id="KW-1185">Reference proteome</keyword>
<feature type="active site" evidence="5 6">
    <location>
        <position position="310"/>
    </location>
</feature>
<dbReference type="Gene3D" id="3.40.50.180">
    <property type="entry name" value="Methylesterase CheB, C-terminal domain"/>
    <property type="match status" value="1"/>
</dbReference>
<evidence type="ECO:0000313" key="11">
    <source>
        <dbReference type="EMBL" id="MCY0965529.1"/>
    </source>
</evidence>
<keyword evidence="5 7" id="KW-0597">Phosphoprotein</keyword>
<comment type="similarity">
    <text evidence="5">Belongs to the CheB family.</text>
</comment>
<dbReference type="GO" id="GO:0000156">
    <property type="term" value="F:phosphorelay response regulator activity"/>
    <property type="evidence" value="ECO:0007669"/>
    <property type="project" value="InterPro"/>
</dbReference>
<comment type="domain">
    <text evidence="5">Contains a C-terminal catalytic domain, and an N-terminal region which modulates catalytic activity.</text>
</comment>
<reference evidence="11" key="1">
    <citation type="submission" date="2022-11" db="EMBL/GenBank/DDBJ databases">
        <title>Parathalassolutuus dongxingensis gen. nov., sp. nov., a novel member of family Oceanospirillaceae isolated from a coastal shrimp pond in Guangxi, China.</title>
        <authorList>
            <person name="Chen H."/>
        </authorList>
    </citation>
    <scope>NUCLEOTIDE SEQUENCE</scope>
    <source>
        <strain evidence="11">G-43</strain>
    </source>
</reference>
<gene>
    <name evidence="5" type="primary">cheB</name>
    <name evidence="11" type="ORF">OUO13_10045</name>
</gene>
<evidence type="ECO:0000256" key="3">
    <source>
        <dbReference type="ARBA" id="ARBA00022801"/>
    </source>
</evidence>
<dbReference type="GO" id="GO:0005737">
    <property type="term" value="C:cytoplasm"/>
    <property type="evidence" value="ECO:0007669"/>
    <property type="project" value="UniProtKB-SubCell"/>
</dbReference>
<evidence type="ECO:0000256" key="8">
    <source>
        <dbReference type="SAM" id="MobiDB-lite"/>
    </source>
</evidence>
<sequence>MSGAAMTRLLIVDDSALMRQLITHIFSTQDDFEIHTARNGVEAVSKNRLVQPDVITLDINMPEMDGLDALALIMAERPVPVVMLSSLTRQGALATFEALNLGAVDFIAKPDGTISLSLGEVESELIAKVKAASRARLRKFTDPNKQFRHHKLPDRSPPPATQEVSTTSLGGRQYSSNNPLVLIGVSTGGPRTLEEILPQMPANFPFPIVVAQHMPANFTRSLAERLNRYCQMEVLEANAEQPLLPGHIYIAAGNKDVVLANQNGGMVIKPVAESPDYTWHPSVERLAQSALQYCQPRRIMAVMLTGMGRDGSEAYTKLFNSGAETIAESEDTAVVFGMPDALIRAGGASHVLPANAIAERIVQWSKTQKAR</sequence>
<dbReference type="SUPFAM" id="SSF52172">
    <property type="entry name" value="CheY-like"/>
    <property type="match status" value="1"/>
</dbReference>
<comment type="catalytic activity">
    <reaction evidence="5">
        <text>L-glutaminyl-[protein] + H2O = L-glutamyl-[protein] + NH4(+)</text>
        <dbReference type="Rhea" id="RHEA:16441"/>
        <dbReference type="Rhea" id="RHEA-COMP:10207"/>
        <dbReference type="Rhea" id="RHEA-COMP:10208"/>
        <dbReference type="ChEBI" id="CHEBI:15377"/>
        <dbReference type="ChEBI" id="CHEBI:28938"/>
        <dbReference type="ChEBI" id="CHEBI:29973"/>
        <dbReference type="ChEBI" id="CHEBI:30011"/>
        <dbReference type="EC" id="3.5.1.44"/>
    </reaction>
</comment>
<keyword evidence="2 5" id="KW-0145">Chemotaxis</keyword>
<dbReference type="InterPro" id="IPR001789">
    <property type="entry name" value="Sig_transdc_resp-reg_receiver"/>
</dbReference>
<comment type="subcellular location">
    <subcellularLocation>
        <location evidence="5">Cytoplasm</location>
    </subcellularLocation>
</comment>
<dbReference type="Gene3D" id="3.40.50.2300">
    <property type="match status" value="1"/>
</dbReference>
<dbReference type="AlphaFoldDB" id="A0A9X3IT44"/>
<evidence type="ECO:0000256" key="7">
    <source>
        <dbReference type="PROSITE-ProRule" id="PRU00169"/>
    </source>
</evidence>
<dbReference type="GO" id="GO:0006935">
    <property type="term" value="P:chemotaxis"/>
    <property type="evidence" value="ECO:0007669"/>
    <property type="project" value="UniProtKB-UniRule"/>
</dbReference>
<feature type="active site" evidence="5 6">
    <location>
        <position position="213"/>
    </location>
</feature>
<proteinExistence type="inferred from homology"/>
<dbReference type="CDD" id="cd16432">
    <property type="entry name" value="CheB_Rec"/>
    <property type="match status" value="1"/>
</dbReference>
<dbReference type="InterPro" id="IPR035909">
    <property type="entry name" value="CheB_C"/>
</dbReference>
<dbReference type="CDD" id="cd17541">
    <property type="entry name" value="REC_CheB-like"/>
    <property type="match status" value="1"/>
</dbReference>
<name>A0A9X3IT44_9GAMM</name>
<accession>A0A9X3IT44</accession>
<dbReference type="PROSITE" id="PS50122">
    <property type="entry name" value="CHEB"/>
    <property type="match status" value="1"/>
</dbReference>
<evidence type="ECO:0000259" key="9">
    <source>
        <dbReference type="PROSITE" id="PS50110"/>
    </source>
</evidence>
<evidence type="ECO:0000256" key="5">
    <source>
        <dbReference type="HAMAP-Rule" id="MF_00099"/>
    </source>
</evidence>
<dbReference type="InterPro" id="IPR008248">
    <property type="entry name" value="CheB-like"/>
</dbReference>
<evidence type="ECO:0000256" key="2">
    <source>
        <dbReference type="ARBA" id="ARBA00022500"/>
    </source>
</evidence>
<feature type="region of interest" description="Disordered" evidence="8">
    <location>
        <begin position="142"/>
        <end position="173"/>
    </location>
</feature>
<dbReference type="HAMAP" id="MF_00099">
    <property type="entry name" value="CheB_chemtxs"/>
    <property type="match status" value="1"/>
</dbReference>
<comment type="catalytic activity">
    <reaction evidence="4 5">
        <text>[protein]-L-glutamate 5-O-methyl ester + H2O = L-glutamyl-[protein] + methanol + H(+)</text>
        <dbReference type="Rhea" id="RHEA:23236"/>
        <dbReference type="Rhea" id="RHEA-COMP:10208"/>
        <dbReference type="Rhea" id="RHEA-COMP:10311"/>
        <dbReference type="ChEBI" id="CHEBI:15377"/>
        <dbReference type="ChEBI" id="CHEBI:15378"/>
        <dbReference type="ChEBI" id="CHEBI:17790"/>
        <dbReference type="ChEBI" id="CHEBI:29973"/>
        <dbReference type="ChEBI" id="CHEBI:82795"/>
        <dbReference type="EC" id="3.1.1.61"/>
    </reaction>
</comment>
<organism evidence="11 12">
    <name type="scientific">Parathalassolituus penaei</name>
    <dbReference type="NCBI Taxonomy" id="2997323"/>
    <lineage>
        <taxon>Bacteria</taxon>
        <taxon>Pseudomonadati</taxon>
        <taxon>Pseudomonadota</taxon>
        <taxon>Gammaproteobacteria</taxon>
        <taxon>Oceanospirillales</taxon>
        <taxon>Oceanospirillaceae</taxon>
        <taxon>Parathalassolituus</taxon>
    </lineage>
</organism>
<keyword evidence="1 5" id="KW-0963">Cytoplasm</keyword>
<dbReference type="Proteomes" id="UP001150830">
    <property type="component" value="Unassembled WGS sequence"/>
</dbReference>
<evidence type="ECO:0000256" key="4">
    <source>
        <dbReference type="ARBA" id="ARBA00048267"/>
    </source>
</evidence>
<comment type="PTM">
    <text evidence="5">Phosphorylated by CheA. Phosphorylation of the N-terminal regulatory domain activates the methylesterase activity.</text>
</comment>
<evidence type="ECO:0000259" key="10">
    <source>
        <dbReference type="PROSITE" id="PS50122"/>
    </source>
</evidence>
<dbReference type="Pfam" id="PF01339">
    <property type="entry name" value="CheB_methylest"/>
    <property type="match status" value="1"/>
</dbReference>
<dbReference type="EMBL" id="JAPNOA010000027">
    <property type="protein sequence ID" value="MCY0965529.1"/>
    <property type="molecule type" value="Genomic_DNA"/>
</dbReference>
<dbReference type="SMART" id="SM00448">
    <property type="entry name" value="REC"/>
    <property type="match status" value="1"/>
</dbReference>
<dbReference type="SUPFAM" id="SSF52738">
    <property type="entry name" value="Methylesterase CheB, C-terminal domain"/>
    <property type="match status" value="1"/>
</dbReference>
<feature type="compositionally biased region" description="Polar residues" evidence="8">
    <location>
        <begin position="162"/>
        <end position="173"/>
    </location>
</feature>
<protein>
    <recommendedName>
        <fullName evidence="5">Protein-glutamate methylesterase/protein-glutamine glutaminase</fullName>
        <ecNumber evidence="5">3.1.1.61</ecNumber>
        <ecNumber evidence="5">3.5.1.44</ecNumber>
    </recommendedName>
</protein>
<evidence type="ECO:0000256" key="1">
    <source>
        <dbReference type="ARBA" id="ARBA00022490"/>
    </source>
</evidence>
<evidence type="ECO:0000256" key="6">
    <source>
        <dbReference type="PROSITE-ProRule" id="PRU00050"/>
    </source>
</evidence>
<dbReference type="PANTHER" id="PTHR42872">
    <property type="entry name" value="PROTEIN-GLUTAMATE METHYLESTERASE/PROTEIN-GLUTAMINE GLUTAMINASE"/>
    <property type="match status" value="1"/>
</dbReference>
<dbReference type="GO" id="GO:0050568">
    <property type="term" value="F:protein-glutamine glutaminase activity"/>
    <property type="evidence" value="ECO:0007669"/>
    <property type="project" value="UniProtKB-UniRule"/>
</dbReference>
<feature type="domain" description="Response regulatory" evidence="9">
    <location>
        <begin position="8"/>
        <end position="124"/>
    </location>
</feature>
<dbReference type="PIRSF" id="PIRSF000876">
    <property type="entry name" value="RR_chemtxs_CheB"/>
    <property type="match status" value="1"/>
</dbReference>
<dbReference type="GO" id="GO:0008984">
    <property type="term" value="F:protein-glutamate methylesterase activity"/>
    <property type="evidence" value="ECO:0007669"/>
    <property type="project" value="UniProtKB-UniRule"/>
</dbReference>
<keyword evidence="3 5" id="KW-0378">Hydrolase</keyword>
<comment type="function">
    <text evidence="5">Involved in chemotaxis. Part of a chemotaxis signal transduction system that modulates chemotaxis in response to various stimuli. Catalyzes the demethylation of specific methylglutamate residues introduced into the chemoreceptors (methyl-accepting chemotaxis proteins or MCP) by CheR. Also mediates the irreversible deamidation of specific glutamine residues to glutamic acid.</text>
</comment>
<feature type="domain" description="CheB-type methylesterase" evidence="10">
    <location>
        <begin position="174"/>
        <end position="368"/>
    </location>
</feature>
<dbReference type="Pfam" id="PF00072">
    <property type="entry name" value="Response_reg"/>
    <property type="match status" value="1"/>
</dbReference>
<dbReference type="PANTHER" id="PTHR42872:SF6">
    <property type="entry name" value="PROTEIN-GLUTAMATE METHYLESTERASE_PROTEIN-GLUTAMINE GLUTAMINASE"/>
    <property type="match status" value="1"/>
</dbReference>
<comment type="caution">
    <text evidence="11">The sequence shown here is derived from an EMBL/GenBank/DDBJ whole genome shotgun (WGS) entry which is preliminary data.</text>
</comment>
<dbReference type="EC" id="3.1.1.61" evidence="5"/>
<feature type="active site" evidence="5 6">
    <location>
        <position position="186"/>
    </location>
</feature>
<feature type="modified residue" description="4-aspartylphosphate" evidence="5 7">
    <location>
        <position position="58"/>
    </location>
</feature>
<dbReference type="PROSITE" id="PS50110">
    <property type="entry name" value="RESPONSE_REGULATORY"/>
    <property type="match status" value="1"/>
</dbReference>
<dbReference type="RefSeq" id="WP_283173743.1">
    <property type="nucleotide sequence ID" value="NZ_JAPNOA010000027.1"/>
</dbReference>
<evidence type="ECO:0000313" key="12">
    <source>
        <dbReference type="Proteomes" id="UP001150830"/>
    </source>
</evidence>
<dbReference type="InterPro" id="IPR011006">
    <property type="entry name" value="CheY-like_superfamily"/>
</dbReference>
<dbReference type="EC" id="3.5.1.44" evidence="5"/>
<dbReference type="NCBIfam" id="NF001965">
    <property type="entry name" value="PRK00742.1"/>
    <property type="match status" value="1"/>
</dbReference>